<feature type="transmembrane region" description="Helical" evidence="1">
    <location>
        <begin position="6"/>
        <end position="27"/>
    </location>
</feature>
<protein>
    <submittedName>
        <fullName evidence="2">Uncharacterized protein</fullName>
    </submittedName>
</protein>
<keyword evidence="3" id="KW-1185">Reference proteome</keyword>
<dbReference type="AlphaFoldDB" id="A0A1H6C6S0"/>
<evidence type="ECO:0000313" key="2">
    <source>
        <dbReference type="EMBL" id="SEG68427.1"/>
    </source>
</evidence>
<evidence type="ECO:0000256" key="1">
    <source>
        <dbReference type="SAM" id="Phobius"/>
    </source>
</evidence>
<gene>
    <name evidence="2" type="ORF">SAMN05444390_103219</name>
</gene>
<keyword evidence="1" id="KW-0812">Transmembrane</keyword>
<feature type="transmembrane region" description="Helical" evidence="1">
    <location>
        <begin position="34"/>
        <end position="54"/>
    </location>
</feature>
<reference evidence="2 3" key="1">
    <citation type="submission" date="2016-10" db="EMBL/GenBank/DDBJ databases">
        <authorList>
            <person name="de Groot N.N."/>
        </authorList>
    </citation>
    <scope>NUCLEOTIDE SEQUENCE [LARGE SCALE GENOMIC DNA]</scope>
    <source>
        <strain evidence="2 3">DSM 22012</strain>
    </source>
</reference>
<dbReference type="OrthoDB" id="9846442at2"/>
<feature type="transmembrane region" description="Helical" evidence="1">
    <location>
        <begin position="66"/>
        <end position="86"/>
    </location>
</feature>
<name>A0A1H6C6S0_9GAMM</name>
<sequence length="93" mass="10288">MSFLRIFSWLLLTFGVVGFGAVVLGLVPDIGAKGPALVLLAVQIVFAGAVVYGFRLVAQQRLDPRILFWGGWVLIITFVITGQIWINRFQINL</sequence>
<keyword evidence="1" id="KW-0472">Membrane</keyword>
<dbReference type="RefSeq" id="WP_104004067.1">
    <property type="nucleotide sequence ID" value="NZ_FNVQ01000003.1"/>
</dbReference>
<dbReference type="EMBL" id="FNVQ01000003">
    <property type="protein sequence ID" value="SEG68427.1"/>
    <property type="molecule type" value="Genomic_DNA"/>
</dbReference>
<keyword evidence="1" id="KW-1133">Transmembrane helix</keyword>
<dbReference type="Proteomes" id="UP000236745">
    <property type="component" value="Unassembled WGS sequence"/>
</dbReference>
<proteinExistence type="predicted"/>
<organism evidence="2 3">
    <name type="scientific">Marinobacterium lutimaris</name>
    <dbReference type="NCBI Taxonomy" id="568106"/>
    <lineage>
        <taxon>Bacteria</taxon>
        <taxon>Pseudomonadati</taxon>
        <taxon>Pseudomonadota</taxon>
        <taxon>Gammaproteobacteria</taxon>
        <taxon>Oceanospirillales</taxon>
        <taxon>Oceanospirillaceae</taxon>
        <taxon>Marinobacterium</taxon>
    </lineage>
</organism>
<evidence type="ECO:0000313" key="3">
    <source>
        <dbReference type="Proteomes" id="UP000236745"/>
    </source>
</evidence>
<accession>A0A1H6C6S0</accession>